<keyword evidence="9 10" id="KW-0807">Transducer</keyword>
<keyword evidence="12" id="KW-1185">Reference proteome</keyword>
<evidence type="ECO:0000256" key="3">
    <source>
        <dbReference type="ARBA" id="ARBA00022606"/>
    </source>
</evidence>
<feature type="transmembrane region" description="Helical" evidence="10">
    <location>
        <begin position="27"/>
        <end position="48"/>
    </location>
</feature>
<name>A0A6G0TWZ8_APHGL</name>
<dbReference type="InterPro" id="IPR004117">
    <property type="entry name" value="7tm6_olfct_rcpt"/>
</dbReference>
<protein>
    <recommendedName>
        <fullName evidence="10">Odorant receptor</fullName>
    </recommendedName>
</protein>
<dbReference type="GO" id="GO:0004984">
    <property type="term" value="F:olfactory receptor activity"/>
    <property type="evidence" value="ECO:0007669"/>
    <property type="project" value="InterPro"/>
</dbReference>
<feature type="transmembrane region" description="Helical" evidence="10">
    <location>
        <begin position="236"/>
        <end position="255"/>
    </location>
</feature>
<keyword evidence="6 10" id="KW-1133">Transmembrane helix</keyword>
<keyword evidence="2" id="KW-1003">Cell membrane</keyword>
<sequence>MEHIVDMFLKKTGCNDDCSYDTMCQVFFIYFELAITLFFAVSSCLSIANSTEGLSVRLYGLLCFLIESHIFFFIAVRLYYLPQFRDMYQRTLKMGIPENFRQRIAMVIKHHFIISNVFVSVSMLYTISMDWVQMGDPFTFPFIDVLPIKTTNLTIYVCKYILYTLPVYIAYFETCFLNVTFMYSTGVMKKYFQILDGQVEEAIVNKDEQQLKIAIKHHQEVLKFFNDMKTAYEKPILMTIEFCGLYVGLTSYFSILVIQGYIHQIILGLCIVSSIASLITIIIYCIYASNMYDLHGIYMHDGILSALFEHRSVYSRDNSFKRLISIMMTRATIPLEFKAASIFTINLNLLIKILKCVYTVFNVLLTSISRKLKETAV</sequence>
<evidence type="ECO:0000256" key="2">
    <source>
        <dbReference type="ARBA" id="ARBA00022475"/>
    </source>
</evidence>
<comment type="similarity">
    <text evidence="10">Belongs to the insect chemoreceptor superfamily. Heteromeric odorant receptor channel (TC 1.A.69) family.</text>
</comment>
<dbReference type="Proteomes" id="UP000475862">
    <property type="component" value="Unassembled WGS sequence"/>
</dbReference>
<evidence type="ECO:0000256" key="1">
    <source>
        <dbReference type="ARBA" id="ARBA00004651"/>
    </source>
</evidence>
<dbReference type="GO" id="GO:0007165">
    <property type="term" value="P:signal transduction"/>
    <property type="evidence" value="ECO:0007669"/>
    <property type="project" value="UniProtKB-KW"/>
</dbReference>
<keyword evidence="4 10" id="KW-0812">Transmembrane</keyword>
<gene>
    <name evidence="11" type="ORF">AGLY_005078</name>
</gene>
<proteinExistence type="inferred from homology"/>
<keyword evidence="3 10" id="KW-0716">Sensory transduction</keyword>
<dbReference type="OrthoDB" id="6597368at2759"/>
<evidence type="ECO:0000313" key="11">
    <source>
        <dbReference type="EMBL" id="KAE9539826.1"/>
    </source>
</evidence>
<dbReference type="GO" id="GO:0005886">
    <property type="term" value="C:plasma membrane"/>
    <property type="evidence" value="ECO:0007669"/>
    <property type="project" value="UniProtKB-SubCell"/>
</dbReference>
<feature type="transmembrane region" description="Helical" evidence="10">
    <location>
        <begin position="54"/>
        <end position="80"/>
    </location>
</feature>
<dbReference type="AlphaFoldDB" id="A0A6G0TWZ8"/>
<dbReference type="PANTHER" id="PTHR21137">
    <property type="entry name" value="ODORANT RECEPTOR"/>
    <property type="match status" value="1"/>
</dbReference>
<comment type="caution">
    <text evidence="10">Lacks conserved residue(s) required for the propagation of feature annotation.</text>
</comment>
<evidence type="ECO:0000256" key="7">
    <source>
        <dbReference type="ARBA" id="ARBA00023136"/>
    </source>
</evidence>
<evidence type="ECO:0000256" key="9">
    <source>
        <dbReference type="ARBA" id="ARBA00023224"/>
    </source>
</evidence>
<accession>A0A6G0TWZ8</accession>
<evidence type="ECO:0000256" key="5">
    <source>
        <dbReference type="ARBA" id="ARBA00022725"/>
    </source>
</evidence>
<keyword evidence="5 10" id="KW-0552">Olfaction</keyword>
<evidence type="ECO:0000313" key="12">
    <source>
        <dbReference type="Proteomes" id="UP000475862"/>
    </source>
</evidence>
<dbReference type="PANTHER" id="PTHR21137:SF35">
    <property type="entry name" value="ODORANT RECEPTOR 19A-RELATED"/>
    <property type="match status" value="1"/>
</dbReference>
<keyword evidence="8 10" id="KW-0675">Receptor</keyword>
<dbReference type="Pfam" id="PF02949">
    <property type="entry name" value="7tm_6"/>
    <property type="match status" value="1"/>
</dbReference>
<comment type="caution">
    <text evidence="11">The sequence shown here is derived from an EMBL/GenBank/DDBJ whole genome shotgun (WGS) entry which is preliminary data.</text>
</comment>
<evidence type="ECO:0000256" key="10">
    <source>
        <dbReference type="RuleBase" id="RU351113"/>
    </source>
</evidence>
<feature type="transmembrane region" description="Helical" evidence="10">
    <location>
        <begin position="261"/>
        <end position="287"/>
    </location>
</feature>
<organism evidence="11 12">
    <name type="scientific">Aphis glycines</name>
    <name type="common">Soybean aphid</name>
    <dbReference type="NCBI Taxonomy" id="307491"/>
    <lineage>
        <taxon>Eukaryota</taxon>
        <taxon>Metazoa</taxon>
        <taxon>Ecdysozoa</taxon>
        <taxon>Arthropoda</taxon>
        <taxon>Hexapoda</taxon>
        <taxon>Insecta</taxon>
        <taxon>Pterygota</taxon>
        <taxon>Neoptera</taxon>
        <taxon>Paraneoptera</taxon>
        <taxon>Hemiptera</taxon>
        <taxon>Sternorrhyncha</taxon>
        <taxon>Aphidomorpha</taxon>
        <taxon>Aphidoidea</taxon>
        <taxon>Aphididae</taxon>
        <taxon>Aphidini</taxon>
        <taxon>Aphis</taxon>
        <taxon>Aphis</taxon>
    </lineage>
</organism>
<dbReference type="GO" id="GO:0005549">
    <property type="term" value="F:odorant binding"/>
    <property type="evidence" value="ECO:0007669"/>
    <property type="project" value="InterPro"/>
</dbReference>
<evidence type="ECO:0000256" key="6">
    <source>
        <dbReference type="ARBA" id="ARBA00022989"/>
    </source>
</evidence>
<keyword evidence="7 10" id="KW-0472">Membrane</keyword>
<comment type="subcellular location">
    <subcellularLocation>
        <location evidence="1 10">Cell membrane</location>
        <topology evidence="1 10">Multi-pass membrane protein</topology>
    </subcellularLocation>
</comment>
<feature type="transmembrane region" description="Helical" evidence="10">
    <location>
        <begin position="160"/>
        <end position="183"/>
    </location>
</feature>
<reference evidence="11 12" key="1">
    <citation type="submission" date="2019-08" db="EMBL/GenBank/DDBJ databases">
        <title>The genome of the soybean aphid Biotype 1, its phylome, world population structure and adaptation to the North American continent.</title>
        <authorList>
            <person name="Giordano R."/>
            <person name="Donthu R.K."/>
            <person name="Hernandez A.G."/>
            <person name="Wright C.L."/>
            <person name="Zimin A.V."/>
        </authorList>
    </citation>
    <scope>NUCLEOTIDE SEQUENCE [LARGE SCALE GENOMIC DNA]</scope>
    <source>
        <tissue evidence="11">Whole aphids</tissue>
    </source>
</reference>
<evidence type="ECO:0000256" key="4">
    <source>
        <dbReference type="ARBA" id="ARBA00022692"/>
    </source>
</evidence>
<dbReference type="EMBL" id="VYZN01000014">
    <property type="protein sequence ID" value="KAE9539826.1"/>
    <property type="molecule type" value="Genomic_DNA"/>
</dbReference>
<evidence type="ECO:0000256" key="8">
    <source>
        <dbReference type="ARBA" id="ARBA00023170"/>
    </source>
</evidence>